<name>Q30U67_SULDN</name>
<evidence type="ECO:0000313" key="2">
    <source>
        <dbReference type="EMBL" id="ABB43464.1"/>
    </source>
</evidence>
<dbReference type="STRING" id="326298.Suden_0183"/>
<dbReference type="RefSeq" id="WP_011371819.1">
    <property type="nucleotide sequence ID" value="NC_007575.1"/>
</dbReference>
<organism evidence="2 3">
    <name type="scientific">Sulfurimonas denitrificans (strain ATCC 33889 / DSM 1251)</name>
    <name type="common">Thiomicrospira denitrificans (strain ATCC 33889 / DSM 1251)</name>
    <dbReference type="NCBI Taxonomy" id="326298"/>
    <lineage>
        <taxon>Bacteria</taxon>
        <taxon>Pseudomonadati</taxon>
        <taxon>Campylobacterota</taxon>
        <taxon>Epsilonproteobacteria</taxon>
        <taxon>Campylobacterales</taxon>
        <taxon>Sulfurimonadaceae</taxon>
        <taxon>Sulfurimonas</taxon>
    </lineage>
</organism>
<protein>
    <recommendedName>
        <fullName evidence="1">Spore protein YkvP/CgeB glycosyl transferase-like domain-containing protein</fullName>
    </recommendedName>
</protein>
<reference evidence="2 3" key="1">
    <citation type="journal article" date="2008" name="Appl. Environ. Microbiol.">
        <title>Genome of the epsilonproteobacterial chemolithoautotroph Sulfurimonas denitrificans.</title>
        <authorList>
            <person name="Sievert S.M."/>
            <person name="Scott K.M."/>
            <person name="Klotz M.G."/>
            <person name="Chain P.S.G."/>
            <person name="Hauser L.J."/>
            <person name="Hemp J."/>
            <person name="Huegler M."/>
            <person name="Land M."/>
            <person name="Lapidus A."/>
            <person name="Larimer F.W."/>
            <person name="Lucas S."/>
            <person name="Malfatti S.A."/>
            <person name="Meyer F."/>
            <person name="Paulsen I.T."/>
            <person name="Ren Q."/>
            <person name="Simon J."/>
            <person name="Bailey K."/>
            <person name="Diaz E."/>
            <person name="Fitzpatrick K.A."/>
            <person name="Glover B."/>
            <person name="Gwatney N."/>
            <person name="Korajkic A."/>
            <person name="Long A."/>
            <person name="Mobberley J.M."/>
            <person name="Pantry S.N."/>
            <person name="Pazder G."/>
            <person name="Peterson S."/>
            <person name="Quintanilla J.D."/>
            <person name="Sprinkle R."/>
            <person name="Stephens J."/>
            <person name="Thomas P."/>
            <person name="Vaughn R."/>
            <person name="Weber M.J."/>
            <person name="Wooten L.L."/>
        </authorList>
    </citation>
    <scope>NUCLEOTIDE SEQUENCE [LARGE SCALE GENOMIC DNA]</scope>
    <source>
        <strain evidence="3">ATCC 33889 / DSM 1251</strain>
    </source>
</reference>
<dbReference type="EMBL" id="CP000153">
    <property type="protein sequence ID" value="ABB43464.1"/>
    <property type="molecule type" value="Genomic_DNA"/>
</dbReference>
<evidence type="ECO:0000259" key="1">
    <source>
        <dbReference type="Pfam" id="PF13524"/>
    </source>
</evidence>
<accession>Q30U67</accession>
<dbReference type="Pfam" id="PF13524">
    <property type="entry name" value="Glyco_trans_1_2"/>
    <property type="match status" value="1"/>
</dbReference>
<dbReference type="eggNOG" id="COG4641">
    <property type="taxonomic scope" value="Bacteria"/>
</dbReference>
<dbReference type="OrthoDB" id="5335244at2"/>
<gene>
    <name evidence="2" type="ordered locus">Suden_0183</name>
</gene>
<dbReference type="Proteomes" id="UP000002714">
    <property type="component" value="Chromosome"/>
</dbReference>
<evidence type="ECO:0000313" key="3">
    <source>
        <dbReference type="Proteomes" id="UP000002714"/>
    </source>
</evidence>
<dbReference type="HOGENOM" id="CLU_579906_0_0_7"/>
<dbReference type="InterPro" id="IPR055259">
    <property type="entry name" value="YkvP/CgeB_Glyco_trans-like"/>
</dbReference>
<sequence>MIEPDTYFLSSKEALRVAKQQNRSDDQDHEFLQVCYYNGEKIDSNLANLVHLPINSLVDDLAQGEFRLPTKIDFNGLDILQEEVDVISENLTKAINEAQLFRQKLNNIYVDRLKNAKLDFNEPLRFYLFAHSCTTVMQHISKNIADTLIEMGYEVFFHLYEGHEEYNNYKKIFEFNPHVTININFIRNSFLSDDVFNFVWVQDPMPYLSDDSKITLRKRDYIFSLVNLIDDLLEKKGVEFQRQSFCVNEKIYKLNPSIKREKKIVFIGSSYLDFIPEDNDQVNEAVKFMISFFHAGGEFTDEKIDKISNTFRLDKHYLSARIIPFIIRDISLIDLCQIKSKYKIEIYGSGWDKYEVLRPYYKGVLNYGEEIAEVYNSATFAFAPHQNYILQQRTLEAAACGAIPIVYDCRKLSKEKSYSEAVVFFKTFEDIEKVLLKKSPKKDFKRLLQENSYKGFIQKLLNIINDGQPNG</sequence>
<dbReference type="AlphaFoldDB" id="Q30U67"/>
<proteinExistence type="predicted"/>
<keyword evidence="3" id="KW-1185">Reference proteome</keyword>
<dbReference type="KEGG" id="tdn:Suden_0183"/>
<feature type="domain" description="Spore protein YkvP/CgeB glycosyl transferase-like" evidence="1">
    <location>
        <begin position="337"/>
        <end position="440"/>
    </location>
</feature>